<organism evidence="12 13">
    <name type="scientific">Legionella massiliensis</name>
    <dbReference type="NCBI Taxonomy" id="1034943"/>
    <lineage>
        <taxon>Bacteria</taxon>
        <taxon>Pseudomonadati</taxon>
        <taxon>Pseudomonadota</taxon>
        <taxon>Gammaproteobacteria</taxon>
        <taxon>Legionellales</taxon>
        <taxon>Legionellaceae</taxon>
        <taxon>Legionella</taxon>
    </lineage>
</organism>
<evidence type="ECO:0000256" key="10">
    <source>
        <dbReference type="SAM" id="Phobius"/>
    </source>
</evidence>
<keyword evidence="4" id="KW-1003">Cell membrane</keyword>
<feature type="domain" description="HemY N-terminal" evidence="11">
    <location>
        <begin position="26"/>
        <end position="132"/>
    </location>
</feature>
<keyword evidence="13" id="KW-1185">Reference proteome</keyword>
<accession>A0A078KU30</accession>
<evidence type="ECO:0000256" key="2">
    <source>
        <dbReference type="ARBA" id="ARBA00004429"/>
    </source>
</evidence>
<reference evidence="12 13" key="1">
    <citation type="submission" date="2014-06" db="EMBL/GenBank/DDBJ databases">
        <authorList>
            <person name="Urmite Genomes Urmite Genomes"/>
        </authorList>
    </citation>
    <scope>NUCLEOTIDE SEQUENCE [LARGE SCALE GENOMIC DNA]</scope>
</reference>
<evidence type="ECO:0000313" key="13">
    <source>
        <dbReference type="Proteomes" id="UP000044071"/>
    </source>
</evidence>
<dbReference type="InterPro" id="IPR011990">
    <property type="entry name" value="TPR-like_helical_dom_sf"/>
</dbReference>
<keyword evidence="5" id="KW-0997">Cell inner membrane</keyword>
<evidence type="ECO:0000256" key="8">
    <source>
        <dbReference type="ARBA" id="ARBA00023136"/>
    </source>
</evidence>
<dbReference type="EMBL" id="CCSB01000002">
    <property type="protein sequence ID" value="CDZ77930.1"/>
    <property type="molecule type" value="Genomic_DNA"/>
</dbReference>
<keyword evidence="8 10" id="KW-0472">Membrane</keyword>
<dbReference type="GO" id="GO:0005886">
    <property type="term" value="C:plasma membrane"/>
    <property type="evidence" value="ECO:0007669"/>
    <property type="project" value="UniProtKB-SubCell"/>
</dbReference>
<dbReference type="InterPro" id="IPR005254">
    <property type="entry name" value="Heme_biosyn_assoc_TPR_pro"/>
</dbReference>
<feature type="transmembrane region" description="Helical" evidence="10">
    <location>
        <begin position="42"/>
        <end position="63"/>
    </location>
</feature>
<dbReference type="InterPro" id="IPR010817">
    <property type="entry name" value="HemY_N"/>
</dbReference>
<evidence type="ECO:0000256" key="6">
    <source>
        <dbReference type="ARBA" id="ARBA00022692"/>
    </source>
</evidence>
<evidence type="ECO:0000256" key="4">
    <source>
        <dbReference type="ARBA" id="ARBA00022475"/>
    </source>
</evidence>
<dbReference type="Pfam" id="PF07219">
    <property type="entry name" value="HemY_N"/>
    <property type="match status" value="1"/>
</dbReference>
<evidence type="ECO:0000256" key="5">
    <source>
        <dbReference type="ARBA" id="ARBA00022519"/>
    </source>
</evidence>
<evidence type="ECO:0000259" key="11">
    <source>
        <dbReference type="Pfam" id="PF07219"/>
    </source>
</evidence>
<dbReference type="Proteomes" id="UP000044071">
    <property type="component" value="Unassembled WGS sequence"/>
</dbReference>
<evidence type="ECO:0000256" key="3">
    <source>
        <dbReference type="ARBA" id="ARBA00004744"/>
    </source>
</evidence>
<dbReference type="GO" id="GO:0006779">
    <property type="term" value="P:porphyrin-containing compound biosynthetic process"/>
    <property type="evidence" value="ECO:0007669"/>
    <property type="project" value="UniProtKB-KW"/>
</dbReference>
<dbReference type="STRING" id="1034943.BN59_02224"/>
<gene>
    <name evidence="12" type="ORF">BN59_02224</name>
</gene>
<comment type="pathway">
    <text evidence="3">Porphyrin-containing compound metabolism; protoheme biosynthesis.</text>
</comment>
<keyword evidence="9" id="KW-0627">Porphyrin biosynthesis</keyword>
<comment type="subcellular location">
    <subcellularLocation>
        <location evidence="2">Cell inner membrane</location>
        <topology evidence="2">Multi-pass membrane protein</topology>
    </subcellularLocation>
</comment>
<dbReference type="OrthoDB" id="7053339at2"/>
<comment type="function">
    <text evidence="1">Involved in a late step of protoheme IX synthesis.</text>
</comment>
<protein>
    <submittedName>
        <fullName evidence="12">Putative protoheme IX biogenesis protein</fullName>
    </submittedName>
</protein>
<keyword evidence="6 10" id="KW-0812">Transmembrane</keyword>
<evidence type="ECO:0000256" key="9">
    <source>
        <dbReference type="ARBA" id="ARBA00023244"/>
    </source>
</evidence>
<keyword evidence="7 10" id="KW-1133">Transmembrane helix</keyword>
<dbReference type="AlphaFoldDB" id="A0A078KU30"/>
<dbReference type="Gene3D" id="1.25.40.10">
    <property type="entry name" value="Tetratricopeptide repeat domain"/>
    <property type="match status" value="2"/>
</dbReference>
<dbReference type="UniPathway" id="UPA00252"/>
<dbReference type="eggNOG" id="COG3071">
    <property type="taxonomic scope" value="Bacteria"/>
</dbReference>
<dbReference type="GO" id="GO:0042168">
    <property type="term" value="P:heme metabolic process"/>
    <property type="evidence" value="ECO:0007669"/>
    <property type="project" value="InterPro"/>
</dbReference>
<evidence type="ECO:0000256" key="7">
    <source>
        <dbReference type="ARBA" id="ARBA00022989"/>
    </source>
</evidence>
<dbReference type="RefSeq" id="WP_043874387.1">
    <property type="nucleotide sequence ID" value="NZ_CCVW01000002.1"/>
</dbReference>
<dbReference type="SUPFAM" id="SSF48452">
    <property type="entry name" value="TPR-like"/>
    <property type="match status" value="1"/>
</dbReference>
<evidence type="ECO:0000256" key="1">
    <source>
        <dbReference type="ARBA" id="ARBA00002962"/>
    </source>
</evidence>
<sequence>MIRLSILFIVLLLSVFLGIQISRDPGYLLITINHWSIESTLWIAIIALILAFILLHSLLLLLTKLGRSPAKIRNWQAKRRVLKAQSITQKGLIEFSEGYWSQAQNHLIKALPDSDSPLLNYLTAARAAQEMGNNQLRDTYLREAQQSMPDAKIAVELTQAQLQLANKQWEQALATLRHLQDLAPRHPYVLKLLMHLYEEVKDWPQLIALLPELKKNQVVTGKDYDKLQQQTYLQAMSDLAKQAQPEALKKMVRQLPKSLNHDPALMAEYCQFLLSRNEHGQAESVIRNCLRKQFDEKLIDLYGRIKGDENQLSFAESLLKKHPHSAELYLCLGRLSLHNHLWGKAKSYFENSISLKASPEAYEELGRLFERLSDQTEACIAYRQGLALITQDS</sequence>
<name>A0A078KU30_9GAMM</name>
<dbReference type="NCBIfam" id="TIGR00540">
    <property type="entry name" value="TPR_hemY_coli"/>
    <property type="match status" value="1"/>
</dbReference>
<evidence type="ECO:0000313" key="12">
    <source>
        <dbReference type="EMBL" id="CDZ77930.1"/>
    </source>
</evidence>
<proteinExistence type="predicted"/>